<dbReference type="EMBL" id="CP036287">
    <property type="protein sequence ID" value="QDU68514.1"/>
    <property type="molecule type" value="Genomic_DNA"/>
</dbReference>
<comment type="similarity">
    <text evidence="1 5">Belongs to the peptidase S8 family.</text>
</comment>
<evidence type="ECO:0000259" key="8">
    <source>
        <dbReference type="Pfam" id="PF07705"/>
    </source>
</evidence>
<evidence type="ECO:0000256" key="4">
    <source>
        <dbReference type="ARBA" id="ARBA00022825"/>
    </source>
</evidence>
<dbReference type="AlphaFoldDB" id="A0A518BNF5"/>
<dbReference type="InterPro" id="IPR011635">
    <property type="entry name" value="CARDB"/>
</dbReference>
<dbReference type="PANTHER" id="PTHR43806:SF11">
    <property type="entry name" value="CEREVISIN-RELATED"/>
    <property type="match status" value="1"/>
</dbReference>
<keyword evidence="3 5" id="KW-0378">Hydrolase</keyword>
<feature type="active site" description="Charge relay system" evidence="5">
    <location>
        <position position="549"/>
    </location>
</feature>
<accession>A0A518BNF5</accession>
<evidence type="ECO:0000256" key="3">
    <source>
        <dbReference type="ARBA" id="ARBA00022801"/>
    </source>
</evidence>
<sequence length="877" mass="91437" precursor="true">MRAKNIVAAALALGAPALAQSGQVTPYGCGTNPAGSLKVTAGAPAVGQSFELTALDAAGSLPPGSVASILLSGAPLALPCGVSLPGFGPGDTAGALLIGLGGNILASSGPLPMVGGDAAVYPFAVPGNPALAGFKVYAQALMFDPAGSDQYLSEALAITLGGTAQPNLTLRSVSTSDHVIAPGESTVLHVVVRNEGGAPSAPTTVEVCNAAGKCVSGDVPALPAGTSLVLNLSVGWNLFEPSNNPNFFTAVIDPDGKVAESDESDNAHTAVKPLMVVEPILVSPVVEIDHDEVLTIENGVLTSYQRKDYPQGAPVELDVPVDPNKGGTNPANGLMEALGQGPAPAPKVDPKLQQLEQALEQGQQIDYVVKYRHQVPMPRLPDLTAELERFGPDNMAAFELRAAMFEGVRRARRNAAAELVQTIQGQFGAQVLEHYALCGSMLVRAPKGLLQFLNQSDDVLHVERVLEDESTPPDSVADGRDLIDTDAYFNGGATGVNYTALLDSGIRSSHTLFTGPDHIYFEEDCVYGNSSCADTGNASYDPDDDFWDHGTSTAAILTGNSDLGNDSRGVTAGWVDSWKVYNSAGLNTTAVLRGFDEAVYWGDKVIVCEIQSTQSETGSIADAADDAFEAGCCVIAANGNYGPGLGTVASPANAHKAIGVGAYDVDSLVNESYVSQGPTGDDRYKPDLQAPTNTDTASNISSTTINNFGGTSGATPYAAGAASIFADWFGLGALTEVAAGKVYAGLLVGGTREWDTPFNNTEGVGRFALPLNGTLYTGSRTLSNGDNAYVTINVPSTADTVEVAIWWAEKPGWTHRDMDVYIQRPDGTTSDSSLSVPSVFERVKVNNASSGNRDIRIHAYSVPWLKNQTVYYAIHVH</sequence>
<keyword evidence="2 5" id="KW-0645">Protease</keyword>
<dbReference type="InterPro" id="IPR023827">
    <property type="entry name" value="Peptidase_S8_Asp-AS"/>
</dbReference>
<proteinExistence type="inferred from homology"/>
<evidence type="ECO:0000259" key="7">
    <source>
        <dbReference type="Pfam" id="PF00082"/>
    </source>
</evidence>
<dbReference type="PROSITE" id="PS00136">
    <property type="entry name" value="SUBTILASE_ASP"/>
    <property type="match status" value="1"/>
</dbReference>
<name>A0A518BNF5_9BACT</name>
<feature type="chain" id="PRO_5021817332" evidence="6">
    <location>
        <begin position="20"/>
        <end position="877"/>
    </location>
</feature>
<evidence type="ECO:0000256" key="2">
    <source>
        <dbReference type="ARBA" id="ARBA00022670"/>
    </source>
</evidence>
<feature type="domain" description="CARDB" evidence="8">
    <location>
        <begin position="166"/>
        <end position="269"/>
    </location>
</feature>
<dbReference type="GO" id="GO:0004252">
    <property type="term" value="F:serine-type endopeptidase activity"/>
    <property type="evidence" value="ECO:0007669"/>
    <property type="project" value="UniProtKB-UniRule"/>
</dbReference>
<keyword evidence="6" id="KW-0732">Signal</keyword>
<dbReference type="InterPro" id="IPR050131">
    <property type="entry name" value="Peptidase_S8_subtilisin-like"/>
</dbReference>
<dbReference type="PANTHER" id="PTHR43806">
    <property type="entry name" value="PEPTIDASE S8"/>
    <property type="match status" value="1"/>
</dbReference>
<dbReference type="InterPro" id="IPR023828">
    <property type="entry name" value="Peptidase_S8_Ser-AS"/>
</dbReference>
<dbReference type="Gene3D" id="2.60.40.10">
    <property type="entry name" value="Immunoglobulins"/>
    <property type="match status" value="1"/>
</dbReference>
<gene>
    <name evidence="9" type="ORF">Pla133_36120</name>
</gene>
<dbReference type="SUPFAM" id="SSF52743">
    <property type="entry name" value="Subtilisin-like"/>
    <property type="match status" value="1"/>
</dbReference>
<evidence type="ECO:0000313" key="10">
    <source>
        <dbReference type="Proteomes" id="UP000316921"/>
    </source>
</evidence>
<evidence type="ECO:0000313" key="9">
    <source>
        <dbReference type="EMBL" id="QDU68514.1"/>
    </source>
</evidence>
<evidence type="ECO:0000256" key="6">
    <source>
        <dbReference type="SAM" id="SignalP"/>
    </source>
</evidence>
<feature type="signal peptide" evidence="6">
    <location>
        <begin position="1"/>
        <end position="19"/>
    </location>
</feature>
<dbReference type="Pfam" id="PF00082">
    <property type="entry name" value="Peptidase_S8"/>
    <property type="match status" value="1"/>
</dbReference>
<reference evidence="9 10" key="1">
    <citation type="submission" date="2019-02" db="EMBL/GenBank/DDBJ databases">
        <title>Deep-cultivation of Planctomycetes and their phenomic and genomic characterization uncovers novel biology.</title>
        <authorList>
            <person name="Wiegand S."/>
            <person name="Jogler M."/>
            <person name="Boedeker C."/>
            <person name="Pinto D."/>
            <person name="Vollmers J."/>
            <person name="Rivas-Marin E."/>
            <person name="Kohn T."/>
            <person name="Peeters S.H."/>
            <person name="Heuer A."/>
            <person name="Rast P."/>
            <person name="Oberbeckmann S."/>
            <person name="Bunk B."/>
            <person name="Jeske O."/>
            <person name="Meyerdierks A."/>
            <person name="Storesund J.E."/>
            <person name="Kallscheuer N."/>
            <person name="Luecker S."/>
            <person name="Lage O.M."/>
            <person name="Pohl T."/>
            <person name="Merkel B.J."/>
            <person name="Hornburger P."/>
            <person name="Mueller R.-W."/>
            <person name="Bruemmer F."/>
            <person name="Labrenz M."/>
            <person name="Spormann A.M."/>
            <person name="Op den Camp H."/>
            <person name="Overmann J."/>
            <person name="Amann R."/>
            <person name="Jetten M.S.M."/>
            <person name="Mascher T."/>
            <person name="Medema M.H."/>
            <person name="Devos D.P."/>
            <person name="Kaster A.-K."/>
            <person name="Ovreas L."/>
            <person name="Rohde M."/>
            <person name="Galperin M.Y."/>
            <person name="Jogler C."/>
        </authorList>
    </citation>
    <scope>NUCLEOTIDE SEQUENCE [LARGE SCALE GENOMIC DNA]</scope>
    <source>
        <strain evidence="9 10">Pla133</strain>
    </source>
</reference>
<dbReference type="InterPro" id="IPR036852">
    <property type="entry name" value="Peptidase_S8/S53_dom_sf"/>
</dbReference>
<dbReference type="PROSITE" id="PS00138">
    <property type="entry name" value="SUBTILASE_SER"/>
    <property type="match status" value="1"/>
</dbReference>
<dbReference type="InterPro" id="IPR000209">
    <property type="entry name" value="Peptidase_S8/S53_dom"/>
</dbReference>
<organism evidence="9 10">
    <name type="scientific">Engelhardtia mirabilis</name>
    <dbReference type="NCBI Taxonomy" id="2528011"/>
    <lineage>
        <taxon>Bacteria</taxon>
        <taxon>Pseudomonadati</taxon>
        <taxon>Planctomycetota</taxon>
        <taxon>Planctomycetia</taxon>
        <taxon>Planctomycetia incertae sedis</taxon>
        <taxon>Engelhardtia</taxon>
    </lineage>
</organism>
<feature type="active site" description="Charge relay system" evidence="5">
    <location>
        <position position="503"/>
    </location>
</feature>
<evidence type="ECO:0000256" key="5">
    <source>
        <dbReference type="PROSITE-ProRule" id="PRU01240"/>
    </source>
</evidence>
<dbReference type="PROSITE" id="PS51892">
    <property type="entry name" value="SUBTILASE"/>
    <property type="match status" value="1"/>
</dbReference>
<feature type="active site" description="Charge relay system" evidence="5">
    <location>
        <position position="712"/>
    </location>
</feature>
<feature type="domain" description="Peptidase S8/S53" evidence="7">
    <location>
        <begin position="500"/>
        <end position="723"/>
    </location>
</feature>
<dbReference type="GO" id="GO:0006508">
    <property type="term" value="P:proteolysis"/>
    <property type="evidence" value="ECO:0007669"/>
    <property type="project" value="UniProtKB-KW"/>
</dbReference>
<keyword evidence="4 5" id="KW-0720">Serine protease</keyword>
<dbReference type="Proteomes" id="UP000316921">
    <property type="component" value="Chromosome"/>
</dbReference>
<protein>
    <submittedName>
        <fullName evidence="9">Extracellular serine proteinase</fullName>
        <ecNumber evidence="9">3.4.21.-</ecNumber>
    </submittedName>
</protein>
<keyword evidence="10" id="KW-1185">Reference proteome</keyword>
<dbReference type="InterPro" id="IPR013783">
    <property type="entry name" value="Ig-like_fold"/>
</dbReference>
<dbReference type="EC" id="3.4.21.-" evidence="9"/>
<dbReference type="Gene3D" id="2.60.120.380">
    <property type="match status" value="1"/>
</dbReference>
<evidence type="ECO:0000256" key="1">
    <source>
        <dbReference type="ARBA" id="ARBA00011073"/>
    </source>
</evidence>
<dbReference type="Pfam" id="PF07705">
    <property type="entry name" value="CARDB"/>
    <property type="match status" value="1"/>
</dbReference>
<dbReference type="RefSeq" id="WP_419191668.1">
    <property type="nucleotide sequence ID" value="NZ_CP036287.1"/>
</dbReference>
<dbReference type="KEGG" id="pbap:Pla133_36120"/>
<dbReference type="Gene3D" id="3.40.50.200">
    <property type="entry name" value="Peptidase S8/S53 domain"/>
    <property type="match status" value="1"/>
</dbReference>